<organism evidence="11 12">
    <name type="scientific">Streptomyces cacaoi</name>
    <dbReference type="NCBI Taxonomy" id="1898"/>
    <lineage>
        <taxon>Bacteria</taxon>
        <taxon>Bacillati</taxon>
        <taxon>Actinomycetota</taxon>
        <taxon>Actinomycetes</taxon>
        <taxon>Kitasatosporales</taxon>
        <taxon>Streptomycetaceae</taxon>
        <taxon>Streptomyces</taxon>
    </lineage>
</organism>
<dbReference type="PANTHER" id="PTHR43586">
    <property type="entry name" value="CYSTEINE DESULFURASE"/>
    <property type="match status" value="1"/>
</dbReference>
<dbReference type="Proteomes" id="UP000319210">
    <property type="component" value="Unassembled WGS sequence"/>
</dbReference>
<evidence type="ECO:0000313" key="12">
    <source>
        <dbReference type="Proteomes" id="UP000319210"/>
    </source>
</evidence>
<feature type="domain" description="Aminotransferase class V" evidence="10">
    <location>
        <begin position="71"/>
        <end position="439"/>
    </location>
</feature>
<keyword evidence="5 8" id="KW-0663">Pyridoxal phosphate</keyword>
<dbReference type="OrthoDB" id="9804366at2"/>
<name>A0A4Y3R5S6_STRCI</name>
<dbReference type="InterPro" id="IPR020578">
    <property type="entry name" value="Aminotrans_V_PyrdxlP_BS"/>
</dbReference>
<evidence type="ECO:0000256" key="7">
    <source>
        <dbReference type="RuleBase" id="RU004504"/>
    </source>
</evidence>
<dbReference type="RefSeq" id="WP_086814264.1">
    <property type="nucleotide sequence ID" value="NZ_BJMM01000019.1"/>
</dbReference>
<comment type="caution">
    <text evidence="11">The sequence shown here is derived from an EMBL/GenBank/DDBJ whole genome shotgun (WGS) entry which is preliminary data.</text>
</comment>
<dbReference type="Gene3D" id="3.40.640.10">
    <property type="entry name" value="Type I PLP-dependent aspartate aminotransferase-like (Major domain)"/>
    <property type="match status" value="1"/>
</dbReference>
<dbReference type="GO" id="GO:0031071">
    <property type="term" value="F:cysteine desulfurase activity"/>
    <property type="evidence" value="ECO:0007669"/>
    <property type="project" value="UniProtKB-UniRule"/>
</dbReference>
<comment type="cofactor">
    <cofactor evidence="1 7">
        <name>pyridoxal 5'-phosphate</name>
        <dbReference type="ChEBI" id="CHEBI:597326"/>
    </cofactor>
</comment>
<evidence type="ECO:0000256" key="9">
    <source>
        <dbReference type="SAM" id="MobiDB-lite"/>
    </source>
</evidence>
<evidence type="ECO:0000256" key="5">
    <source>
        <dbReference type="ARBA" id="ARBA00022898"/>
    </source>
</evidence>
<dbReference type="EC" id="2.8.1.7" evidence="3 8"/>
<evidence type="ECO:0000256" key="6">
    <source>
        <dbReference type="ARBA" id="ARBA00050776"/>
    </source>
</evidence>
<dbReference type="AlphaFoldDB" id="A0A4Y3R5S6"/>
<dbReference type="GO" id="GO:0006534">
    <property type="term" value="P:cysteine metabolic process"/>
    <property type="evidence" value="ECO:0007669"/>
    <property type="project" value="UniProtKB-UniRule"/>
</dbReference>
<evidence type="ECO:0000256" key="3">
    <source>
        <dbReference type="ARBA" id="ARBA00012239"/>
    </source>
</evidence>
<dbReference type="EMBL" id="BJMM01000019">
    <property type="protein sequence ID" value="GEB51280.1"/>
    <property type="molecule type" value="Genomic_DNA"/>
</dbReference>
<dbReference type="SUPFAM" id="SSF53383">
    <property type="entry name" value="PLP-dependent transferases"/>
    <property type="match status" value="1"/>
</dbReference>
<evidence type="ECO:0000256" key="4">
    <source>
        <dbReference type="ARBA" id="ARBA00022679"/>
    </source>
</evidence>
<dbReference type="Pfam" id="PF00266">
    <property type="entry name" value="Aminotran_5"/>
    <property type="match status" value="1"/>
</dbReference>
<accession>A0A4Y3R5S6</accession>
<sequence>MTTPEPDALLRPGPSPAGPLPGWPAGTSTPQPAAPGGTTRRGGRTNGFSPEAARAEFPVLHRTVNGQPLAWLDNGATTQKPRAVIEALTGYYSHGNSNIHRGAHTMAREATAAYEGGRAAVAELLNAPGTESIVFTRGTTEAINLVAQTWGRDRLGPGDDILVPVLEHHSNIVPWQMLSRQTRARVVPVPLLPDGRIDQDAYADLLSLRTQLVVLSHVSNVLGTVQPVREMTALAHRYGAKVLVDGAQAVAHLPVDVTDLDVDFYVFSGHKVFAPTGIGALYAKPELLAELPPWQGGGNMIESVTFDDTTFAPAPHRLEAGTGHIAGAVGLLAALEWLTSLDREGVAAHEEQLTAYAEQALGTVPGLELLGSAPGRVAVLTFTLAGHDPAEIADRLDQDGIAVRAGHHCAQPSLAHYGVQSATRASLALYNTVEDIDRLVASLHGLTGGTPAQAGSLAEAGSRAADAGSLTGRVPGL</sequence>
<evidence type="ECO:0000256" key="2">
    <source>
        <dbReference type="ARBA" id="ARBA00010447"/>
    </source>
</evidence>
<dbReference type="PROSITE" id="PS00595">
    <property type="entry name" value="AA_TRANSFER_CLASS_5"/>
    <property type="match status" value="1"/>
</dbReference>
<dbReference type="NCBIfam" id="TIGR01979">
    <property type="entry name" value="sufS"/>
    <property type="match status" value="1"/>
</dbReference>
<comment type="catalytic activity">
    <reaction evidence="6 8">
        <text>(sulfur carrier)-H + L-cysteine = (sulfur carrier)-SH + L-alanine</text>
        <dbReference type="Rhea" id="RHEA:43892"/>
        <dbReference type="Rhea" id="RHEA-COMP:14737"/>
        <dbReference type="Rhea" id="RHEA-COMP:14739"/>
        <dbReference type="ChEBI" id="CHEBI:29917"/>
        <dbReference type="ChEBI" id="CHEBI:35235"/>
        <dbReference type="ChEBI" id="CHEBI:57972"/>
        <dbReference type="ChEBI" id="CHEBI:64428"/>
        <dbReference type="EC" id="2.8.1.7"/>
    </reaction>
</comment>
<evidence type="ECO:0000256" key="8">
    <source>
        <dbReference type="RuleBase" id="RU004506"/>
    </source>
</evidence>
<evidence type="ECO:0000256" key="1">
    <source>
        <dbReference type="ARBA" id="ARBA00001933"/>
    </source>
</evidence>
<comment type="similarity">
    <text evidence="2 8">Belongs to the class-V pyridoxal-phosphate-dependent aminotransferase family. Csd subfamily.</text>
</comment>
<dbReference type="InterPro" id="IPR015421">
    <property type="entry name" value="PyrdxlP-dep_Trfase_major"/>
</dbReference>
<dbReference type="InterPro" id="IPR010970">
    <property type="entry name" value="Cys_dSase_SufS"/>
</dbReference>
<proteinExistence type="inferred from homology"/>
<feature type="region of interest" description="Disordered" evidence="9">
    <location>
        <begin position="1"/>
        <end position="49"/>
    </location>
</feature>
<dbReference type="Gene3D" id="3.90.1150.10">
    <property type="entry name" value="Aspartate Aminotransferase, domain 1"/>
    <property type="match status" value="1"/>
</dbReference>
<dbReference type="InterPro" id="IPR015422">
    <property type="entry name" value="PyrdxlP-dep_Trfase_small"/>
</dbReference>
<dbReference type="InterPro" id="IPR015424">
    <property type="entry name" value="PyrdxlP-dep_Trfase"/>
</dbReference>
<gene>
    <name evidence="11" type="ORF">SCA03_38310</name>
</gene>
<comment type="function">
    <text evidence="8">Catalyzes the removal of elemental sulfur and selenium atoms from L-cysteine, L-cystine, L-selenocysteine, and L-selenocystine to produce L-alanine.</text>
</comment>
<feature type="compositionally biased region" description="Pro residues" evidence="9">
    <location>
        <begin position="13"/>
        <end position="22"/>
    </location>
</feature>
<evidence type="ECO:0000259" key="10">
    <source>
        <dbReference type="Pfam" id="PF00266"/>
    </source>
</evidence>
<dbReference type="PANTHER" id="PTHR43586:SF8">
    <property type="entry name" value="CYSTEINE DESULFURASE 1, CHLOROPLASTIC"/>
    <property type="match status" value="1"/>
</dbReference>
<keyword evidence="4 8" id="KW-0808">Transferase</keyword>
<protein>
    <recommendedName>
        <fullName evidence="3 8">Cysteine desulfurase</fullName>
        <ecNumber evidence="3 8">2.8.1.7</ecNumber>
    </recommendedName>
</protein>
<reference evidence="11 12" key="1">
    <citation type="submission" date="2019-06" db="EMBL/GenBank/DDBJ databases">
        <title>Whole genome shotgun sequence of Streptomyces cacaoi subsp. cacaoi NBRC 12748.</title>
        <authorList>
            <person name="Hosoyama A."/>
            <person name="Uohara A."/>
            <person name="Ohji S."/>
            <person name="Ichikawa N."/>
        </authorList>
    </citation>
    <scope>NUCLEOTIDE SEQUENCE [LARGE SCALE GENOMIC DNA]</scope>
    <source>
        <strain evidence="11 12">NBRC 12748</strain>
    </source>
</reference>
<dbReference type="GO" id="GO:0030170">
    <property type="term" value="F:pyridoxal phosphate binding"/>
    <property type="evidence" value="ECO:0007669"/>
    <property type="project" value="UniProtKB-UniRule"/>
</dbReference>
<dbReference type="CDD" id="cd06453">
    <property type="entry name" value="SufS_like"/>
    <property type="match status" value="1"/>
</dbReference>
<dbReference type="InterPro" id="IPR000192">
    <property type="entry name" value="Aminotrans_V_dom"/>
</dbReference>
<keyword evidence="12" id="KW-1185">Reference proteome</keyword>
<evidence type="ECO:0000313" key="11">
    <source>
        <dbReference type="EMBL" id="GEB51280.1"/>
    </source>
</evidence>